<evidence type="ECO:0000256" key="1">
    <source>
        <dbReference type="ARBA" id="ARBA00008853"/>
    </source>
</evidence>
<feature type="domain" description="SMP-30/Gluconolactonase/LRE-like region" evidence="4">
    <location>
        <begin position="17"/>
        <end position="258"/>
    </location>
</feature>
<keyword evidence="6" id="KW-1185">Reference proteome</keyword>
<dbReference type="InterPro" id="IPR013658">
    <property type="entry name" value="SGL"/>
</dbReference>
<evidence type="ECO:0000256" key="3">
    <source>
        <dbReference type="PIRSR" id="PIRSR605511-2"/>
    </source>
</evidence>
<dbReference type="InterPro" id="IPR005511">
    <property type="entry name" value="SMP-30"/>
</dbReference>
<keyword evidence="3" id="KW-0862">Zinc</keyword>
<dbReference type="GO" id="GO:0019853">
    <property type="term" value="P:L-ascorbic acid biosynthetic process"/>
    <property type="evidence" value="ECO:0007669"/>
    <property type="project" value="TreeGrafter"/>
</dbReference>
<dbReference type="GO" id="GO:0005509">
    <property type="term" value="F:calcium ion binding"/>
    <property type="evidence" value="ECO:0007669"/>
    <property type="project" value="TreeGrafter"/>
</dbReference>
<keyword evidence="3" id="KW-0479">Metal-binding</keyword>
<sequence>MAQMMNYQVLDAEASRLGECPIWCERTARLWWVDVLTPTLWSYDPATGECRRHPVTARRIGSIGLRETGGLLLACDNGLFAYAPESGTQEFLCDPEPGKAGHRKNDGRADPAGNFWVGTLREADYAPVGALYRVGVDRNAIAEAENLAIPNGLAFDPVRKRMYFCDTRAYEIWACDYDAETGQRGRARSFARTVAPARPDGSCIDADGHLWNAEYAGGRLLRFAPSGEVSMAIDLPVTYPTCCCFGGSDFDELYVTSAAEPLTNPERAAQPLAGKVLVFQPGVRGRPEHRVRF</sequence>
<dbReference type="Proteomes" id="UP000219167">
    <property type="component" value="Unassembled WGS sequence"/>
</dbReference>
<dbReference type="PANTHER" id="PTHR10907:SF47">
    <property type="entry name" value="REGUCALCIN"/>
    <property type="match status" value="1"/>
</dbReference>
<dbReference type="PANTHER" id="PTHR10907">
    <property type="entry name" value="REGUCALCIN"/>
    <property type="match status" value="1"/>
</dbReference>
<feature type="active site" description="Proton donor/acceptor" evidence="2">
    <location>
        <position position="200"/>
    </location>
</feature>
<reference evidence="5 6" key="1">
    <citation type="submission" date="2017-08" db="EMBL/GenBank/DDBJ databases">
        <authorList>
            <person name="de Groot N.N."/>
        </authorList>
    </citation>
    <scope>NUCLEOTIDE SEQUENCE [LARGE SCALE GENOMIC DNA]</scope>
    <source>
        <strain evidence="5 6">JC85</strain>
    </source>
</reference>
<dbReference type="SMART" id="SM00135">
    <property type="entry name" value="LY"/>
    <property type="match status" value="1"/>
</dbReference>
<dbReference type="Gene3D" id="2.120.10.30">
    <property type="entry name" value="TolB, C-terminal domain"/>
    <property type="match status" value="1"/>
</dbReference>
<feature type="binding site" evidence="3">
    <location>
        <position position="151"/>
    </location>
    <ligand>
        <name>a divalent metal cation</name>
        <dbReference type="ChEBI" id="CHEBI:60240"/>
    </ligand>
</feature>
<dbReference type="InterPro" id="IPR011042">
    <property type="entry name" value="6-blade_b-propeller_TolB-like"/>
</dbReference>
<comment type="similarity">
    <text evidence="1">Belongs to the SMP-30/CGR1 family.</text>
</comment>
<dbReference type="EMBL" id="OBQD01000002">
    <property type="protein sequence ID" value="SOC35775.1"/>
    <property type="molecule type" value="Genomic_DNA"/>
</dbReference>
<organism evidence="5 6">
    <name type="scientific">Rhizobium subbaraonis</name>
    <dbReference type="NCBI Taxonomy" id="908946"/>
    <lineage>
        <taxon>Bacteria</taxon>
        <taxon>Pseudomonadati</taxon>
        <taxon>Pseudomonadota</taxon>
        <taxon>Alphaproteobacteria</taxon>
        <taxon>Hyphomicrobiales</taxon>
        <taxon>Rhizobiaceae</taxon>
        <taxon>Rhizobium/Agrobacterium group</taxon>
        <taxon>Rhizobium</taxon>
    </lineage>
</organism>
<dbReference type="AlphaFoldDB" id="A0A285U1J9"/>
<accession>A0A285U1J9</accession>
<dbReference type="PRINTS" id="PR01790">
    <property type="entry name" value="SMP30FAMILY"/>
</dbReference>
<proteinExistence type="inferred from homology"/>
<gene>
    <name evidence="5" type="ORF">SAMN05892877_102111</name>
</gene>
<name>A0A285U1J9_9HYPH</name>
<dbReference type="OrthoDB" id="2633250at2"/>
<feature type="binding site" evidence="3">
    <location>
        <position position="103"/>
    </location>
    <ligand>
        <name>substrate</name>
    </ligand>
</feature>
<comment type="cofactor">
    <cofactor evidence="3">
        <name>Zn(2+)</name>
        <dbReference type="ChEBI" id="CHEBI:29105"/>
    </cofactor>
    <text evidence="3">Binds 1 divalent metal cation per subunit.</text>
</comment>
<protein>
    <submittedName>
        <fullName evidence="5">Sugar lactone lactonase YvrE</fullName>
    </submittedName>
</protein>
<dbReference type="InterPro" id="IPR000033">
    <property type="entry name" value="LDLR_classB_rpt"/>
</dbReference>
<feature type="binding site" evidence="3">
    <location>
        <position position="200"/>
    </location>
    <ligand>
        <name>a divalent metal cation</name>
        <dbReference type="ChEBI" id="CHEBI:60240"/>
    </ligand>
</feature>
<evidence type="ECO:0000313" key="5">
    <source>
        <dbReference type="EMBL" id="SOC35775.1"/>
    </source>
</evidence>
<evidence type="ECO:0000313" key="6">
    <source>
        <dbReference type="Proteomes" id="UP000219167"/>
    </source>
</evidence>
<dbReference type="Pfam" id="PF08450">
    <property type="entry name" value="SGL"/>
    <property type="match status" value="1"/>
</dbReference>
<dbReference type="RefSeq" id="WP_097136241.1">
    <property type="nucleotide sequence ID" value="NZ_OBQD01000002.1"/>
</dbReference>
<feature type="binding site" evidence="3">
    <location>
        <position position="105"/>
    </location>
    <ligand>
        <name>substrate</name>
    </ligand>
</feature>
<evidence type="ECO:0000259" key="4">
    <source>
        <dbReference type="Pfam" id="PF08450"/>
    </source>
</evidence>
<dbReference type="GO" id="GO:0004341">
    <property type="term" value="F:gluconolactonase activity"/>
    <property type="evidence" value="ECO:0007669"/>
    <property type="project" value="TreeGrafter"/>
</dbReference>
<feature type="binding site" evidence="3">
    <location>
        <position position="19"/>
    </location>
    <ligand>
        <name>a divalent metal cation</name>
        <dbReference type="ChEBI" id="CHEBI:60240"/>
    </ligand>
</feature>
<dbReference type="SUPFAM" id="SSF63829">
    <property type="entry name" value="Calcium-dependent phosphotriesterase"/>
    <property type="match status" value="1"/>
</dbReference>
<evidence type="ECO:0000256" key="2">
    <source>
        <dbReference type="PIRSR" id="PIRSR605511-1"/>
    </source>
</evidence>